<comment type="subcellular location">
    <subcellularLocation>
        <location evidence="1">Membrane</location>
        <topology evidence="1">Multi-pass membrane protein</topology>
    </subcellularLocation>
</comment>
<keyword evidence="3 6" id="KW-0812">Transmembrane</keyword>
<comment type="similarity">
    <text evidence="2">Belongs to the major facilitator superfamily. Proton-dependent oligopeptide transporter (POT/PTR) (TC 2.A.17) family.</text>
</comment>
<evidence type="ECO:0000313" key="8">
    <source>
        <dbReference type="Proteomes" id="UP000019116"/>
    </source>
</evidence>
<proteinExistence type="inferred from homology"/>
<accession>A0A3B6PP40</accession>
<feature type="transmembrane region" description="Helical" evidence="6">
    <location>
        <begin position="40"/>
        <end position="61"/>
    </location>
</feature>
<protein>
    <recommendedName>
        <fullName evidence="9">Major facilitator superfamily (MFS) profile domain-containing protein</fullName>
    </recommendedName>
</protein>
<keyword evidence="5 6" id="KW-0472">Membrane</keyword>
<dbReference type="InterPro" id="IPR036259">
    <property type="entry name" value="MFS_trans_sf"/>
</dbReference>
<dbReference type="EnsemblPlants" id="TraesCS6B02G316200.1">
    <property type="protein sequence ID" value="TraesCS6B02G316200.1.cds1"/>
    <property type="gene ID" value="TraesCS6B02G316200"/>
</dbReference>
<evidence type="ECO:0000256" key="1">
    <source>
        <dbReference type="ARBA" id="ARBA00004141"/>
    </source>
</evidence>
<keyword evidence="8" id="KW-1185">Reference proteome</keyword>
<feature type="transmembrane region" description="Helical" evidence="6">
    <location>
        <begin position="82"/>
        <end position="101"/>
    </location>
</feature>
<name>A0A3B6PP40_WHEAT</name>
<keyword evidence="4 6" id="KW-1133">Transmembrane helix</keyword>
<dbReference type="GO" id="GO:0022857">
    <property type="term" value="F:transmembrane transporter activity"/>
    <property type="evidence" value="ECO:0007669"/>
    <property type="project" value="InterPro"/>
</dbReference>
<dbReference type="AlphaFoldDB" id="A0A3B6PP40"/>
<feature type="transmembrane region" description="Helical" evidence="6">
    <location>
        <begin position="107"/>
        <end position="129"/>
    </location>
</feature>
<evidence type="ECO:0000313" key="7">
    <source>
        <dbReference type="EnsemblPlants" id="TraesCS6B02G316200.1.cds1"/>
    </source>
</evidence>
<reference evidence="7" key="1">
    <citation type="submission" date="2018-08" db="EMBL/GenBank/DDBJ databases">
        <authorList>
            <person name="Rossello M."/>
        </authorList>
    </citation>
    <scope>NUCLEOTIDE SEQUENCE [LARGE SCALE GENOMIC DNA]</scope>
    <source>
        <strain evidence="7">cv. Chinese Spring</strain>
    </source>
</reference>
<dbReference type="SUPFAM" id="SSF103473">
    <property type="entry name" value="MFS general substrate transporter"/>
    <property type="match status" value="1"/>
</dbReference>
<dbReference type="SMR" id="A0A3B6PP40"/>
<dbReference type="Proteomes" id="UP000019116">
    <property type="component" value="Chromosome 6B"/>
</dbReference>
<dbReference type="Pfam" id="PF00854">
    <property type="entry name" value="PTR2"/>
    <property type="match status" value="1"/>
</dbReference>
<dbReference type="GO" id="GO:0016020">
    <property type="term" value="C:membrane"/>
    <property type="evidence" value="ECO:0007669"/>
    <property type="project" value="UniProtKB-SubCell"/>
</dbReference>
<evidence type="ECO:0000256" key="6">
    <source>
        <dbReference type="SAM" id="Phobius"/>
    </source>
</evidence>
<evidence type="ECO:0000256" key="3">
    <source>
        <dbReference type="ARBA" id="ARBA00022692"/>
    </source>
</evidence>
<dbReference type="OMA" id="QHHECLE"/>
<dbReference type="Gene3D" id="1.20.1250.20">
    <property type="entry name" value="MFS general substrate transporter like domains"/>
    <property type="match status" value="1"/>
</dbReference>
<evidence type="ECO:0000256" key="4">
    <source>
        <dbReference type="ARBA" id="ARBA00022989"/>
    </source>
</evidence>
<dbReference type="InterPro" id="IPR000109">
    <property type="entry name" value="POT_fam"/>
</dbReference>
<sequence>MMLVTFSAFVPTTMVAFRAAGASCAGTTGTWGLSSQTVPFMGLYLVAIGCGGVRSSLLLFGTEQFDDDSAADREGKASFFSWFYLCVSFGPIISGVFLVWIQQNVSWGLGFGITTACIALAFVLTTPMYKRRMPAGMPLKSLCQVVLAACKDQSQGASQRRTPL</sequence>
<dbReference type="OrthoDB" id="8904098at2759"/>
<dbReference type="Gramene" id="TraesCS6B02G316200.1">
    <property type="protein sequence ID" value="TraesCS6B02G316200.1.cds1"/>
    <property type="gene ID" value="TraesCS6B02G316200"/>
</dbReference>
<dbReference type="PANTHER" id="PTHR11654">
    <property type="entry name" value="OLIGOPEPTIDE TRANSPORTER-RELATED"/>
    <property type="match status" value="1"/>
</dbReference>
<evidence type="ECO:0000256" key="5">
    <source>
        <dbReference type="ARBA" id="ARBA00023136"/>
    </source>
</evidence>
<evidence type="ECO:0008006" key="9">
    <source>
        <dbReference type="Google" id="ProtNLM"/>
    </source>
</evidence>
<reference evidence="7" key="2">
    <citation type="submission" date="2018-10" db="UniProtKB">
        <authorList>
            <consortium name="EnsemblPlants"/>
        </authorList>
    </citation>
    <scope>IDENTIFICATION</scope>
</reference>
<dbReference type="Gramene" id="TraesCS6B03G0905400.1">
    <property type="protein sequence ID" value="TraesCS6B03G0905400.1.CDS1"/>
    <property type="gene ID" value="TraesCS6B03G0905400"/>
</dbReference>
<dbReference type="PaxDb" id="4565-Traes_6DL_31114E7B8.1"/>
<organism evidence="7">
    <name type="scientific">Triticum aestivum</name>
    <name type="common">Wheat</name>
    <dbReference type="NCBI Taxonomy" id="4565"/>
    <lineage>
        <taxon>Eukaryota</taxon>
        <taxon>Viridiplantae</taxon>
        <taxon>Streptophyta</taxon>
        <taxon>Embryophyta</taxon>
        <taxon>Tracheophyta</taxon>
        <taxon>Spermatophyta</taxon>
        <taxon>Magnoliopsida</taxon>
        <taxon>Liliopsida</taxon>
        <taxon>Poales</taxon>
        <taxon>Poaceae</taxon>
        <taxon>BOP clade</taxon>
        <taxon>Pooideae</taxon>
        <taxon>Triticodae</taxon>
        <taxon>Triticeae</taxon>
        <taxon>Triticinae</taxon>
        <taxon>Triticum</taxon>
    </lineage>
</organism>
<evidence type="ECO:0000256" key="2">
    <source>
        <dbReference type="ARBA" id="ARBA00005982"/>
    </source>
</evidence>